<dbReference type="AlphaFoldDB" id="A0A915L443"/>
<dbReference type="PANTHER" id="PTHR22775:SF3">
    <property type="entry name" value="SORTING NEXIN-13"/>
    <property type="match status" value="1"/>
</dbReference>
<dbReference type="GO" id="GO:0005769">
    <property type="term" value="C:early endosome"/>
    <property type="evidence" value="ECO:0007669"/>
    <property type="project" value="TreeGrafter"/>
</dbReference>
<keyword evidence="1" id="KW-1133">Transmembrane helix</keyword>
<accession>A0A915L443</accession>
<dbReference type="GO" id="GO:0035091">
    <property type="term" value="F:phosphatidylinositol binding"/>
    <property type="evidence" value="ECO:0007669"/>
    <property type="project" value="TreeGrafter"/>
</dbReference>
<name>A0A915L443_ROMCU</name>
<sequence length="426" mass="48657">MQNRFWIGCGLTLATIGLFGSTTALLVLGGVLLFTLGALLRLAQYGYEKAKEIESSRINVDWRHRGLQLPLSKKLDVVDYELKFSGSPEIDSCLKDILNYAIRDYIDTWYSTFSNDATFPKSVKQIACQTISRLSTRLKQIDWVPFLTRDIVDDFASHIRLYRRAKEKCQRENSQLMKKSCSNSSTLDKSDHSISSGGGPISFIDRDLDTYFFDCELEMEKNYCRDSVSTSPSYENAYLHDVATILLYLLLPSIEFNCRPSFLLIREIVVKKFLLSLIDLMSNPDFIYDTIVWLLSDVTITSDHFLAVVEKCQDLDELTAIKEAVEEEIRVQRSKDTGGKDDAEVKQQLSSLLYVHRLIISTIKRLKGDRLSEQENTLFRNTVSPPIDIQFFDLPLEFILENSIAINYFMVIRNVLGDPGFGFINA</sequence>
<proteinExistence type="predicted"/>
<evidence type="ECO:0000256" key="1">
    <source>
        <dbReference type="SAM" id="Phobius"/>
    </source>
</evidence>
<reference evidence="4" key="1">
    <citation type="submission" date="2022-11" db="UniProtKB">
        <authorList>
            <consortium name="WormBaseParasite"/>
        </authorList>
    </citation>
    <scope>IDENTIFICATION</scope>
</reference>
<dbReference type="SMART" id="SM00313">
    <property type="entry name" value="PXA"/>
    <property type="match status" value="1"/>
</dbReference>
<evidence type="ECO:0000313" key="4">
    <source>
        <dbReference type="WBParaSite" id="nRc.2.0.1.t45511-RA"/>
    </source>
</evidence>
<feature type="domain" description="PXA" evidence="2">
    <location>
        <begin position="87"/>
        <end position="299"/>
    </location>
</feature>
<dbReference type="Pfam" id="PF02194">
    <property type="entry name" value="PXA"/>
    <property type="match status" value="1"/>
</dbReference>
<protein>
    <submittedName>
        <fullName evidence="4">PXA domain-containing protein</fullName>
    </submittedName>
</protein>
<dbReference type="PANTHER" id="PTHR22775">
    <property type="entry name" value="SORTING NEXIN"/>
    <property type="match status" value="1"/>
</dbReference>
<dbReference type="WBParaSite" id="nRc.2.0.1.t45511-RA">
    <property type="protein sequence ID" value="nRc.2.0.1.t45511-RA"/>
    <property type="gene ID" value="nRc.2.0.1.g45511"/>
</dbReference>
<feature type="transmembrane region" description="Helical" evidence="1">
    <location>
        <begin position="12"/>
        <end position="40"/>
    </location>
</feature>
<evidence type="ECO:0000259" key="2">
    <source>
        <dbReference type="PROSITE" id="PS51207"/>
    </source>
</evidence>
<dbReference type="InterPro" id="IPR003114">
    <property type="entry name" value="Phox_assoc"/>
</dbReference>
<organism evidence="3 4">
    <name type="scientific">Romanomermis culicivorax</name>
    <name type="common">Nematode worm</name>
    <dbReference type="NCBI Taxonomy" id="13658"/>
    <lineage>
        <taxon>Eukaryota</taxon>
        <taxon>Metazoa</taxon>
        <taxon>Ecdysozoa</taxon>
        <taxon>Nematoda</taxon>
        <taxon>Enoplea</taxon>
        <taxon>Dorylaimia</taxon>
        <taxon>Mermithida</taxon>
        <taxon>Mermithoidea</taxon>
        <taxon>Mermithidae</taxon>
        <taxon>Romanomermis</taxon>
    </lineage>
</organism>
<dbReference type="Proteomes" id="UP000887565">
    <property type="component" value="Unplaced"/>
</dbReference>
<evidence type="ECO:0000313" key="3">
    <source>
        <dbReference type="Proteomes" id="UP000887565"/>
    </source>
</evidence>
<dbReference type="PROSITE" id="PS51207">
    <property type="entry name" value="PXA"/>
    <property type="match status" value="1"/>
</dbReference>
<keyword evidence="1" id="KW-0812">Transmembrane</keyword>
<keyword evidence="1" id="KW-0472">Membrane</keyword>
<keyword evidence="3" id="KW-1185">Reference proteome</keyword>